<dbReference type="InterPro" id="IPR029058">
    <property type="entry name" value="AB_hydrolase_fold"/>
</dbReference>
<dbReference type="SUPFAM" id="SSF53474">
    <property type="entry name" value="alpha/beta-Hydrolases"/>
    <property type="match status" value="1"/>
</dbReference>
<feature type="compositionally biased region" description="Low complexity" evidence="1">
    <location>
        <begin position="235"/>
        <end position="249"/>
    </location>
</feature>
<name>A0A8J4CDC3_9CHLO</name>
<dbReference type="EMBL" id="BNCQ01000008">
    <property type="protein sequence ID" value="GIM01224.1"/>
    <property type="molecule type" value="Genomic_DNA"/>
</dbReference>
<evidence type="ECO:0000256" key="1">
    <source>
        <dbReference type="SAM" id="MobiDB-lite"/>
    </source>
</evidence>
<dbReference type="Proteomes" id="UP000722791">
    <property type="component" value="Unassembled WGS sequence"/>
</dbReference>
<evidence type="ECO:0000259" key="2">
    <source>
        <dbReference type="Pfam" id="PF12146"/>
    </source>
</evidence>
<gene>
    <name evidence="3" type="ORF">Vretifemale_6192</name>
    <name evidence="4" type="ORF">Vretimale_6023</name>
</gene>
<dbReference type="Pfam" id="PF12146">
    <property type="entry name" value="Hydrolase_4"/>
    <property type="match status" value="2"/>
</dbReference>
<comment type="caution">
    <text evidence="3">The sequence shown here is derived from an EMBL/GenBank/DDBJ whole genome shotgun (WGS) entry which is preliminary data.</text>
</comment>
<feature type="domain" description="Serine aminopeptidase S33" evidence="2">
    <location>
        <begin position="52"/>
        <end position="129"/>
    </location>
</feature>
<evidence type="ECO:0000313" key="4">
    <source>
        <dbReference type="EMBL" id="GIM01224.1"/>
    </source>
</evidence>
<dbReference type="InterPro" id="IPR051044">
    <property type="entry name" value="MAG_DAG_Lipase"/>
</dbReference>
<dbReference type="PANTHER" id="PTHR11614">
    <property type="entry name" value="PHOSPHOLIPASE-RELATED"/>
    <property type="match status" value="1"/>
</dbReference>
<sequence>MSRREDDESFVDVKTLAPGDCGKTVNVVHGTFRCRRGYDLYTTTYLPAVRRTDACLVFHHGLADHSERHGRVLAHLCASLGMPVYTYDAHGHGRSGPSGPVGRALILSYRHLVDDLLDFTRLFVTKAEEADVQTDAWAPAAAGKAEAPGQAPAGPANGLGSSFQEPGQQRRRKPRIFLLGYSMGGLVSTLAVAETCPVTPPAASALSPLSISTTRPCNPGSSPAPAAASEDDCAPADSPAMSAGAASAPGRVGTCGSSSNLFEGLMLTSCLTDPLYGNQPLLRAIKVAYVTVLSWVAPAVPLFKRNPVESGIRDPAAARAMADDTLWYRGRFKVATVASLLAACARLRRTARRLSDVPLYVQHATVDMSCSLPSMHAFLARVRPSDLTMHVVEGAYHDLHHDPETPMLLGRMLDWLRKRI</sequence>
<protein>
    <recommendedName>
        <fullName evidence="2">Serine aminopeptidase S33 domain-containing protein</fullName>
    </recommendedName>
</protein>
<feature type="region of interest" description="Disordered" evidence="1">
    <location>
        <begin position="139"/>
        <end position="170"/>
    </location>
</feature>
<reference evidence="3" key="1">
    <citation type="journal article" date="2021" name="Proc. Natl. Acad. Sci. U.S.A.">
        <title>Three genomes in the algal genus Volvox reveal the fate of a haploid sex-determining region after a transition to homothallism.</title>
        <authorList>
            <person name="Yamamoto K."/>
            <person name="Hamaji T."/>
            <person name="Kawai-Toyooka H."/>
            <person name="Matsuzaki R."/>
            <person name="Takahashi F."/>
            <person name="Nishimura Y."/>
            <person name="Kawachi M."/>
            <person name="Noguchi H."/>
            <person name="Minakuchi Y."/>
            <person name="Umen J.G."/>
            <person name="Toyoda A."/>
            <person name="Nozaki H."/>
        </authorList>
    </citation>
    <scope>NUCLEOTIDE SEQUENCE</scope>
    <source>
        <strain evidence="4">NIES-3785</strain>
        <strain evidence="3">NIES-3786</strain>
    </source>
</reference>
<dbReference type="Proteomes" id="UP000747110">
    <property type="component" value="Unassembled WGS sequence"/>
</dbReference>
<dbReference type="EMBL" id="BNCP01000008">
    <property type="protein sequence ID" value="GIL76520.1"/>
    <property type="molecule type" value="Genomic_DNA"/>
</dbReference>
<dbReference type="Gene3D" id="3.40.50.1820">
    <property type="entry name" value="alpha/beta hydrolase"/>
    <property type="match status" value="1"/>
</dbReference>
<feature type="compositionally biased region" description="Low complexity" evidence="1">
    <location>
        <begin position="139"/>
        <end position="158"/>
    </location>
</feature>
<feature type="region of interest" description="Disordered" evidence="1">
    <location>
        <begin position="214"/>
        <end position="250"/>
    </location>
</feature>
<feature type="domain" description="Serine aminopeptidase S33" evidence="2">
    <location>
        <begin position="263"/>
        <end position="404"/>
    </location>
</feature>
<evidence type="ECO:0000313" key="5">
    <source>
        <dbReference type="Proteomes" id="UP000747110"/>
    </source>
</evidence>
<dbReference type="OrthoDB" id="2498029at2759"/>
<dbReference type="InterPro" id="IPR022742">
    <property type="entry name" value="Hydrolase_4"/>
</dbReference>
<organism evidence="3 5">
    <name type="scientific">Volvox reticuliferus</name>
    <dbReference type="NCBI Taxonomy" id="1737510"/>
    <lineage>
        <taxon>Eukaryota</taxon>
        <taxon>Viridiplantae</taxon>
        <taxon>Chlorophyta</taxon>
        <taxon>core chlorophytes</taxon>
        <taxon>Chlorophyceae</taxon>
        <taxon>CS clade</taxon>
        <taxon>Chlamydomonadales</taxon>
        <taxon>Volvocaceae</taxon>
        <taxon>Volvox</taxon>
    </lineage>
</organism>
<keyword evidence="5" id="KW-1185">Reference proteome</keyword>
<dbReference type="AlphaFoldDB" id="A0A8J4CDC3"/>
<evidence type="ECO:0000313" key="3">
    <source>
        <dbReference type="EMBL" id="GIL76520.1"/>
    </source>
</evidence>
<proteinExistence type="predicted"/>
<accession>A0A8J4CDC3</accession>